<proteinExistence type="predicted"/>
<accession>A0A4R8SKT0</accession>
<comment type="caution">
    <text evidence="2">The sequence shown here is derived from an EMBL/GenBank/DDBJ whole genome shotgun (WGS) entry which is preliminary data.</text>
</comment>
<sequence length="305" mass="32093">MSDPPWPRRSRLLRTRATSRLTFRAWTAGLLVAVSVLAGCSENPGPAPYLTVVTPNEPQYRVLAHIYAAVVKATGIDTKVRESADPVAELDTGIASVAPGFTGRLLRQFAPQQRPSGDEEVTYTAMIASLPAGVAAADYGTAEDRPAVAVPSVATSVSSTPTLAGLARHCGELARAGQAGSGPVPVVRIGSCPTGNPRQFPNTGELFAALKRGEVAVAWTSTANPALPAAGVTVVDDEKSWLPANNVVPLYRRNELSEPQVLSLNKVAGELTTGDLAAMTREVSSGVDAQRVVDTWLNDHQILVR</sequence>
<evidence type="ECO:0000313" key="5">
    <source>
        <dbReference type="Proteomes" id="UP000295685"/>
    </source>
</evidence>
<dbReference type="GO" id="GO:0022857">
    <property type="term" value="F:transmembrane transporter activity"/>
    <property type="evidence" value="ECO:0007669"/>
    <property type="project" value="InterPro"/>
</dbReference>
<gene>
    <name evidence="3" type="ORF">CCUG60883_04488</name>
    <name evidence="2" type="ORF">CCUG60885_01268</name>
</gene>
<dbReference type="InterPro" id="IPR007210">
    <property type="entry name" value="ABC_Gly_betaine_transp_sub-bd"/>
</dbReference>
<dbReference type="GO" id="GO:0043190">
    <property type="term" value="C:ATP-binding cassette (ABC) transporter complex"/>
    <property type="evidence" value="ECO:0007669"/>
    <property type="project" value="InterPro"/>
</dbReference>
<name>A0A4R8SKT0_9MYCO</name>
<feature type="domain" description="ABC-type glycine betaine transport system substrate-binding" evidence="1">
    <location>
        <begin position="202"/>
        <end position="298"/>
    </location>
</feature>
<keyword evidence="4" id="KW-1185">Reference proteome</keyword>
<dbReference type="Gene3D" id="3.40.190.120">
    <property type="entry name" value="Osmoprotection protein (prox), domain 2"/>
    <property type="match status" value="1"/>
</dbReference>
<protein>
    <submittedName>
        <fullName evidence="2">Substrate binding domain of ABC-type glycine betaine transport system</fullName>
    </submittedName>
</protein>
<organism evidence="2 5">
    <name type="scientific">Mycobacteroides salmoniphilum</name>
    <dbReference type="NCBI Taxonomy" id="404941"/>
    <lineage>
        <taxon>Bacteria</taxon>
        <taxon>Bacillati</taxon>
        <taxon>Actinomycetota</taxon>
        <taxon>Actinomycetes</taxon>
        <taxon>Mycobacteriales</taxon>
        <taxon>Mycobacteriaceae</taxon>
        <taxon>Mycobacteroides</taxon>
    </lineage>
</organism>
<evidence type="ECO:0000313" key="2">
    <source>
        <dbReference type="EMBL" id="TDZ97719.1"/>
    </source>
</evidence>
<dbReference type="Gene3D" id="3.40.190.10">
    <property type="entry name" value="Periplasmic binding protein-like II"/>
    <property type="match status" value="1"/>
</dbReference>
<reference evidence="4 5" key="1">
    <citation type="journal article" date="2019" name="Sci. Rep.">
        <title>Extended insight into the Mycobacterium chelonae-abscessus complex through whole genome sequencing of Mycobacterium salmoniphilum outbreak and Mycobacterium salmoniphilum-like strains.</title>
        <authorList>
            <person name="Behra P.R.K."/>
            <person name="Das S."/>
            <person name="Pettersson B.M.F."/>
            <person name="Shirreff L."/>
            <person name="DuCote T."/>
            <person name="Jacobsson K.G."/>
            <person name="Ennis D.G."/>
            <person name="Kirsebom L.A."/>
        </authorList>
    </citation>
    <scope>NUCLEOTIDE SEQUENCE [LARGE SCALE GENOMIC DNA]</scope>
    <source>
        <strain evidence="3 4">CCUG 60883</strain>
        <strain evidence="2 5">CCUG 60885</strain>
    </source>
</reference>
<dbReference type="SUPFAM" id="SSF53850">
    <property type="entry name" value="Periplasmic binding protein-like II"/>
    <property type="match status" value="1"/>
</dbReference>
<dbReference type="Proteomes" id="UP000294844">
    <property type="component" value="Unassembled WGS sequence"/>
</dbReference>
<dbReference type="AlphaFoldDB" id="A0A4R8SKT0"/>
<dbReference type="Pfam" id="PF04069">
    <property type="entry name" value="OpuAC"/>
    <property type="match status" value="1"/>
</dbReference>
<dbReference type="EMBL" id="PECM01000010">
    <property type="protein sequence ID" value="TEA01949.1"/>
    <property type="molecule type" value="Genomic_DNA"/>
</dbReference>
<dbReference type="EMBL" id="PECK01000002">
    <property type="protein sequence ID" value="TDZ97719.1"/>
    <property type="molecule type" value="Genomic_DNA"/>
</dbReference>
<evidence type="ECO:0000259" key="1">
    <source>
        <dbReference type="Pfam" id="PF04069"/>
    </source>
</evidence>
<evidence type="ECO:0000313" key="4">
    <source>
        <dbReference type="Proteomes" id="UP000294844"/>
    </source>
</evidence>
<evidence type="ECO:0000313" key="3">
    <source>
        <dbReference type="EMBL" id="TEA01949.1"/>
    </source>
</evidence>
<dbReference type="Proteomes" id="UP000295685">
    <property type="component" value="Unassembled WGS sequence"/>
</dbReference>